<dbReference type="SMART" id="SM00830">
    <property type="entry name" value="CM_2"/>
    <property type="match status" value="1"/>
</dbReference>
<comment type="caution">
    <text evidence="4">The sequence shown here is derived from an EMBL/GenBank/DDBJ whole genome shotgun (WGS) entry which is preliminary data.</text>
</comment>
<dbReference type="OrthoDB" id="514491at2"/>
<dbReference type="PROSITE" id="PS51168">
    <property type="entry name" value="CHORISMATE_MUT_2"/>
    <property type="match status" value="1"/>
</dbReference>
<dbReference type="GO" id="GO:0046417">
    <property type="term" value="P:chorismate metabolic process"/>
    <property type="evidence" value="ECO:0007669"/>
    <property type="project" value="InterPro"/>
</dbReference>
<evidence type="ECO:0000256" key="2">
    <source>
        <dbReference type="ARBA" id="ARBA00023235"/>
    </source>
</evidence>
<dbReference type="Gene3D" id="1.20.59.10">
    <property type="entry name" value="Chorismate mutase"/>
    <property type="match status" value="1"/>
</dbReference>
<dbReference type="Pfam" id="PF01817">
    <property type="entry name" value="CM_2"/>
    <property type="match status" value="1"/>
</dbReference>
<name>A0A2M8J0A4_9RHOB</name>
<dbReference type="PANTHER" id="PTHR38041">
    <property type="entry name" value="CHORISMATE MUTASE"/>
    <property type="match status" value="1"/>
</dbReference>
<dbReference type="InterPro" id="IPR036263">
    <property type="entry name" value="Chorismate_II_sf"/>
</dbReference>
<proteinExistence type="predicted"/>
<evidence type="ECO:0000313" key="4">
    <source>
        <dbReference type="EMBL" id="PJE36223.1"/>
    </source>
</evidence>
<dbReference type="InterPro" id="IPR036979">
    <property type="entry name" value="CM_dom_sf"/>
</dbReference>
<dbReference type="GO" id="GO:0004106">
    <property type="term" value="F:chorismate mutase activity"/>
    <property type="evidence" value="ECO:0007669"/>
    <property type="project" value="UniProtKB-EC"/>
</dbReference>
<dbReference type="PANTHER" id="PTHR38041:SF1">
    <property type="entry name" value="CHORISMATE MUTASE"/>
    <property type="match status" value="1"/>
</dbReference>
<feature type="domain" description="Chorismate mutase" evidence="3">
    <location>
        <begin position="4"/>
        <end position="95"/>
    </location>
</feature>
<keyword evidence="2" id="KW-0413">Isomerase</keyword>
<keyword evidence="5" id="KW-1185">Reference proteome</keyword>
<dbReference type="EMBL" id="PGTB01000051">
    <property type="protein sequence ID" value="PJE36223.1"/>
    <property type="molecule type" value="Genomic_DNA"/>
</dbReference>
<organism evidence="4 5">
    <name type="scientific">Pseudooceanicola lipolyticus</name>
    <dbReference type="NCBI Taxonomy" id="2029104"/>
    <lineage>
        <taxon>Bacteria</taxon>
        <taxon>Pseudomonadati</taxon>
        <taxon>Pseudomonadota</taxon>
        <taxon>Alphaproteobacteria</taxon>
        <taxon>Rhodobacterales</taxon>
        <taxon>Paracoccaceae</taxon>
        <taxon>Pseudooceanicola</taxon>
    </lineage>
</organism>
<dbReference type="GO" id="GO:0009697">
    <property type="term" value="P:salicylic acid biosynthetic process"/>
    <property type="evidence" value="ECO:0007669"/>
    <property type="project" value="TreeGrafter"/>
</dbReference>
<sequence length="103" mass="11324">MRDPATLDDMTALRGEIDATDRDLVTLLAHRARLIDRAVQLKTAAGLPARITARVEEVVANARRNAEAAGLDPELSAALWRDLVEWSIHREEAVLGREQEASA</sequence>
<dbReference type="InterPro" id="IPR051331">
    <property type="entry name" value="Chorismate_mutase-related"/>
</dbReference>
<dbReference type="Proteomes" id="UP000231553">
    <property type="component" value="Unassembled WGS sequence"/>
</dbReference>
<dbReference type="AlphaFoldDB" id="A0A2M8J0A4"/>
<dbReference type="RefSeq" id="WP_100162955.1">
    <property type="nucleotide sequence ID" value="NZ_PGTB01000051.1"/>
</dbReference>
<evidence type="ECO:0000313" key="5">
    <source>
        <dbReference type="Proteomes" id="UP000231553"/>
    </source>
</evidence>
<dbReference type="SUPFAM" id="SSF48600">
    <property type="entry name" value="Chorismate mutase II"/>
    <property type="match status" value="1"/>
</dbReference>
<dbReference type="EC" id="5.4.99.5" evidence="1"/>
<gene>
    <name evidence="4" type="ORF">CVM52_13155</name>
</gene>
<evidence type="ECO:0000256" key="1">
    <source>
        <dbReference type="ARBA" id="ARBA00012404"/>
    </source>
</evidence>
<evidence type="ECO:0000259" key="3">
    <source>
        <dbReference type="PROSITE" id="PS51168"/>
    </source>
</evidence>
<protein>
    <recommendedName>
        <fullName evidence="1">chorismate mutase</fullName>
        <ecNumber evidence="1">5.4.99.5</ecNumber>
    </recommendedName>
</protein>
<dbReference type="InterPro" id="IPR002701">
    <property type="entry name" value="CM_II_prokaryot"/>
</dbReference>
<reference evidence="4 5" key="1">
    <citation type="journal article" date="2018" name="Int. J. Syst. Evol. Microbiol.">
        <title>Pseudooceanicola lipolyticus sp. nov., a marine alphaproteobacterium, reclassification of Oceanicola flagellatus as Pseudooceanicola flagellatus comb. nov. and emended description of the genus Pseudooceanicola.</title>
        <authorList>
            <person name="Huang M.-M."/>
            <person name="Guo L.-L."/>
            <person name="Wu Y.-H."/>
            <person name="Lai Q.-L."/>
            <person name="Shao Z.-Z."/>
            <person name="Wang C.-S."/>
            <person name="Wu M."/>
            <person name="Xu X.-W."/>
        </authorList>
    </citation>
    <scope>NUCLEOTIDE SEQUENCE [LARGE SCALE GENOMIC DNA]</scope>
    <source>
        <strain evidence="4 5">157</strain>
    </source>
</reference>
<accession>A0A2M8J0A4</accession>